<accession>A0AAV0HF32</accession>
<evidence type="ECO:0000313" key="2">
    <source>
        <dbReference type="Proteomes" id="UP001154282"/>
    </source>
</evidence>
<organism evidence="1 2">
    <name type="scientific">Linum tenue</name>
    <dbReference type="NCBI Taxonomy" id="586396"/>
    <lineage>
        <taxon>Eukaryota</taxon>
        <taxon>Viridiplantae</taxon>
        <taxon>Streptophyta</taxon>
        <taxon>Embryophyta</taxon>
        <taxon>Tracheophyta</taxon>
        <taxon>Spermatophyta</taxon>
        <taxon>Magnoliopsida</taxon>
        <taxon>eudicotyledons</taxon>
        <taxon>Gunneridae</taxon>
        <taxon>Pentapetalae</taxon>
        <taxon>rosids</taxon>
        <taxon>fabids</taxon>
        <taxon>Malpighiales</taxon>
        <taxon>Linaceae</taxon>
        <taxon>Linum</taxon>
    </lineage>
</organism>
<name>A0AAV0HF32_9ROSI</name>
<dbReference type="Proteomes" id="UP001154282">
    <property type="component" value="Unassembled WGS sequence"/>
</dbReference>
<keyword evidence="2" id="KW-1185">Reference proteome</keyword>
<proteinExistence type="predicted"/>
<reference evidence="1" key="1">
    <citation type="submission" date="2022-08" db="EMBL/GenBank/DDBJ databases">
        <authorList>
            <person name="Gutierrez-Valencia J."/>
        </authorList>
    </citation>
    <scope>NUCLEOTIDE SEQUENCE</scope>
</reference>
<dbReference type="AlphaFoldDB" id="A0AAV0HF32"/>
<protein>
    <submittedName>
        <fullName evidence="1">Uncharacterized protein</fullName>
    </submittedName>
</protein>
<gene>
    <name evidence="1" type="ORF">LITE_LOCUS3989</name>
</gene>
<sequence length="66" mass="7434">MELRKGCNFSKRSCWKKGFSTLLLKDALEFSTLLPLFPSRPLIPRQRIDPAVKGTLNVLKSCAKSP</sequence>
<evidence type="ECO:0000313" key="1">
    <source>
        <dbReference type="EMBL" id="CAI0383433.1"/>
    </source>
</evidence>
<dbReference type="EMBL" id="CAMGYJ010000002">
    <property type="protein sequence ID" value="CAI0383433.1"/>
    <property type="molecule type" value="Genomic_DNA"/>
</dbReference>
<comment type="caution">
    <text evidence="1">The sequence shown here is derived from an EMBL/GenBank/DDBJ whole genome shotgun (WGS) entry which is preliminary data.</text>
</comment>